<protein>
    <submittedName>
        <fullName evidence="1">Type IV secretion system protein VirB4</fullName>
    </submittedName>
</protein>
<gene>
    <name evidence="1" type="ORF">F6B43_16690</name>
</gene>
<name>A0A5J5IXL0_9MICO</name>
<accession>A0A5J5IXL0</accession>
<dbReference type="PANTHER" id="PTHR30121">
    <property type="entry name" value="UNCHARACTERIZED PROTEIN YJGR-RELATED"/>
    <property type="match status" value="1"/>
</dbReference>
<organism evidence="1 2">
    <name type="scientific">Microbacterium rhizomatis</name>
    <dbReference type="NCBI Taxonomy" id="1631477"/>
    <lineage>
        <taxon>Bacteria</taxon>
        <taxon>Bacillati</taxon>
        <taxon>Actinomycetota</taxon>
        <taxon>Actinomycetes</taxon>
        <taxon>Micrococcales</taxon>
        <taxon>Microbacteriaceae</taxon>
        <taxon>Microbacterium</taxon>
    </lineage>
</organism>
<keyword evidence="2" id="KW-1185">Reference proteome</keyword>
<dbReference type="InterPro" id="IPR051162">
    <property type="entry name" value="T4SS_component"/>
</dbReference>
<dbReference type="AlphaFoldDB" id="A0A5J5IXL0"/>
<dbReference type="Proteomes" id="UP000325827">
    <property type="component" value="Unassembled WGS sequence"/>
</dbReference>
<dbReference type="RefSeq" id="WP_150450137.1">
    <property type="nucleotide sequence ID" value="NZ_VYSA01000004.1"/>
</dbReference>
<dbReference type="SUPFAM" id="SSF52540">
    <property type="entry name" value="P-loop containing nucleoside triphosphate hydrolases"/>
    <property type="match status" value="1"/>
</dbReference>
<proteinExistence type="predicted"/>
<evidence type="ECO:0000313" key="2">
    <source>
        <dbReference type="Proteomes" id="UP000325827"/>
    </source>
</evidence>
<dbReference type="Pfam" id="PF12846">
    <property type="entry name" value="AAA_10"/>
    <property type="match status" value="1"/>
</dbReference>
<sequence length="846" mass="92824">MQIPAAAFAGNLTWTRTGVIWATWRLQGLPHGLGTEEMSSLVLSQHQALFQSLRGEALLLGFCAATDPVDIVDKMLAGVDIRDAPAWAEECALTLDSLEEIALGERVYWLSIPLAAGNWRTRSRATWRAGFNQFREQLALPRTAPTKSEVAAATAAATQLAHRIPAGFQARPATVAEQIWIALRSQHRGLVLDGAAPDEAPGIDEVPATQLPTAMPRPWLDEGGQSDLSPAELKRFLPFNRRYLKVQSPHSEDPSYQVMQAVVGGPKGGWVMPGVEWISRVEQYEIDVDWAIRLTVTSAEAVKRRNKRAEEQLIDQVQQQSGTNAITGSGADLIEIGETLAAYHASLNVSDKEVEVEGTVILSVGGPTPDIAQARARYIAADYKASDFLLETPLGGQEELWWAMQPGTPTSRIVRDLAQITTGREFASGLPIVSCSLGDDRGIRLGDNITTGRHTPILIDLHGNIRADSSGSFGVVAELGAGKSVLLKAIAGDVLDRGGRIVAIDRTNAREYATFAQSLAYDQEDSDVHTRKIVRVVDILEPEWSLDPLRVLGPRKGARMVQSLFALMLNVDPVEARGVELSRLLESEYMTEHKIDSLGSLMTHLGTLPDNTIATELLHLIRVVATKEFGTVLFDETIPALDLQADAIVFTTRGLPLPDRAEVEKEHLFKQLPLEKKFGRAMYAVLTQLTREACFMDIYRLALAIFDEAHHITVSRDGEAELQTFFRDGRKHGAAAGVGSHDPADFGDDVTRGLIKTRFVMRQTDEKLARRAIEWLGLPVTNETVREVTQNLSPMGADRQVAAGRRGEGLMRDIRGRYGKFRKTLPARPDRRQAVMSTPSVTAETP</sequence>
<dbReference type="PANTHER" id="PTHR30121:SF6">
    <property type="entry name" value="SLR6007 PROTEIN"/>
    <property type="match status" value="1"/>
</dbReference>
<dbReference type="Gene3D" id="3.40.50.300">
    <property type="entry name" value="P-loop containing nucleotide triphosphate hydrolases"/>
    <property type="match status" value="2"/>
</dbReference>
<reference evidence="2" key="1">
    <citation type="submission" date="2019-09" db="EMBL/GenBank/DDBJ databases">
        <title>Mumia zhuanghuii sp. nov. isolated from the intestinal contents of plateau pika (Ochotona curzoniae) in the Qinghai-Tibet plateau of China.</title>
        <authorList>
            <person name="Tian Z."/>
        </authorList>
    </citation>
    <scope>NUCLEOTIDE SEQUENCE [LARGE SCALE GENOMIC DNA]</scope>
    <source>
        <strain evidence="2">JCM 30598</strain>
    </source>
</reference>
<evidence type="ECO:0000313" key="1">
    <source>
        <dbReference type="EMBL" id="KAA9105995.1"/>
    </source>
</evidence>
<dbReference type="EMBL" id="VYSA01000004">
    <property type="protein sequence ID" value="KAA9105995.1"/>
    <property type="molecule type" value="Genomic_DNA"/>
</dbReference>
<comment type="caution">
    <text evidence="1">The sequence shown here is derived from an EMBL/GenBank/DDBJ whole genome shotgun (WGS) entry which is preliminary data.</text>
</comment>
<dbReference type="InterPro" id="IPR027417">
    <property type="entry name" value="P-loop_NTPase"/>
</dbReference>
<dbReference type="OrthoDB" id="4647520at2"/>